<evidence type="ECO:0000313" key="2">
    <source>
        <dbReference type="EMBL" id="PYH33868.1"/>
    </source>
</evidence>
<accession>A0A318Z149</accession>
<protein>
    <submittedName>
        <fullName evidence="2">Uncharacterized protein</fullName>
    </submittedName>
</protein>
<keyword evidence="3" id="KW-1185">Reference proteome</keyword>
<evidence type="ECO:0000313" key="3">
    <source>
        <dbReference type="Proteomes" id="UP000247647"/>
    </source>
</evidence>
<feature type="compositionally biased region" description="Polar residues" evidence="1">
    <location>
        <begin position="79"/>
        <end position="89"/>
    </location>
</feature>
<dbReference type="GeneID" id="37127764"/>
<feature type="compositionally biased region" description="Polar residues" evidence="1">
    <location>
        <begin position="9"/>
        <end position="21"/>
    </location>
</feature>
<feature type="region of interest" description="Disordered" evidence="1">
    <location>
        <begin position="63"/>
        <end position="174"/>
    </location>
</feature>
<dbReference type="OrthoDB" id="10611625at2759"/>
<organism evidence="2 3">
    <name type="scientific">Aspergillus neoniger (strain CBS 115656)</name>
    <dbReference type="NCBI Taxonomy" id="1448310"/>
    <lineage>
        <taxon>Eukaryota</taxon>
        <taxon>Fungi</taxon>
        <taxon>Dikarya</taxon>
        <taxon>Ascomycota</taxon>
        <taxon>Pezizomycotina</taxon>
        <taxon>Eurotiomycetes</taxon>
        <taxon>Eurotiomycetidae</taxon>
        <taxon>Eurotiales</taxon>
        <taxon>Aspergillaceae</taxon>
        <taxon>Aspergillus</taxon>
        <taxon>Aspergillus subgen. Circumdati</taxon>
    </lineage>
</organism>
<feature type="region of interest" description="Disordered" evidence="1">
    <location>
        <begin position="1"/>
        <end position="31"/>
    </location>
</feature>
<dbReference type="Proteomes" id="UP000247647">
    <property type="component" value="Unassembled WGS sequence"/>
</dbReference>
<name>A0A318Z149_ASPNB</name>
<sequence>MENEALREQYQQIGAGSNGSRLDQAETRSRLTDTRTHLLGISIMEEASNPDPLLASPLQVNPTEQKETTNKHNYGVETTAYQPRGTNTYRPRIGNKGRFNPNLEAAPPSPGGQGRKAGDDVLQEANSCQPSLSDVASTYRSHRAEQRTLGDAINQERSKGRFVCRHAPSTPRVN</sequence>
<evidence type="ECO:0000256" key="1">
    <source>
        <dbReference type="SAM" id="MobiDB-lite"/>
    </source>
</evidence>
<dbReference type="AlphaFoldDB" id="A0A318Z149"/>
<gene>
    <name evidence="2" type="ORF">BO87DRAFT_397519</name>
</gene>
<proteinExistence type="predicted"/>
<dbReference type="RefSeq" id="XP_025479346.1">
    <property type="nucleotide sequence ID" value="XM_025625308.1"/>
</dbReference>
<feature type="compositionally biased region" description="Basic and acidic residues" evidence="1">
    <location>
        <begin position="142"/>
        <end position="159"/>
    </location>
</feature>
<reference evidence="2" key="1">
    <citation type="submission" date="2016-12" db="EMBL/GenBank/DDBJ databases">
        <title>The genomes of Aspergillus section Nigri reveals drivers in fungal speciation.</title>
        <authorList>
            <consortium name="DOE Joint Genome Institute"/>
            <person name="Vesth T.C."/>
            <person name="Nybo J."/>
            <person name="Theobald S."/>
            <person name="Brandl J."/>
            <person name="Frisvad J.C."/>
            <person name="Nielsen K.F."/>
            <person name="Lyhne E.K."/>
            <person name="Kogle M.E."/>
            <person name="Kuo A."/>
            <person name="Riley R."/>
            <person name="Clum A."/>
            <person name="Nolan M."/>
            <person name="Lipzen A."/>
            <person name="Salamov A."/>
            <person name="Henrissat B."/>
            <person name="Wiebenga A."/>
            <person name="De Vries R.P."/>
            <person name="Grigoriev I.V."/>
            <person name="Mortensen U.H."/>
            <person name="Andersen M.R."/>
            <person name="Baker S.E."/>
        </authorList>
    </citation>
    <scope>NUCLEOTIDE SEQUENCE [LARGE SCALE GENOMIC DNA]</scope>
    <source>
        <strain evidence="2">CBS 115656</strain>
    </source>
</reference>
<dbReference type="EMBL" id="KZ821462">
    <property type="protein sequence ID" value="PYH33868.1"/>
    <property type="molecule type" value="Genomic_DNA"/>
</dbReference>
<feature type="compositionally biased region" description="Polar residues" evidence="1">
    <location>
        <begin position="124"/>
        <end position="139"/>
    </location>
</feature>